<proteinExistence type="predicted"/>
<dbReference type="EMBL" id="CAFBLM010000008">
    <property type="protein sequence ID" value="CAB4862487.1"/>
    <property type="molecule type" value="Genomic_DNA"/>
</dbReference>
<gene>
    <name evidence="3" type="ORF">UFOPK3401_00326</name>
</gene>
<reference evidence="3" key="1">
    <citation type="submission" date="2020-05" db="EMBL/GenBank/DDBJ databases">
        <authorList>
            <person name="Chiriac C."/>
            <person name="Salcher M."/>
            <person name="Ghai R."/>
            <person name="Kavagutti S V."/>
        </authorList>
    </citation>
    <scope>NUCLEOTIDE SEQUENCE</scope>
</reference>
<dbReference type="PROSITE" id="PS51257">
    <property type="entry name" value="PROKAR_LIPOPROTEIN"/>
    <property type="match status" value="1"/>
</dbReference>
<protein>
    <submittedName>
        <fullName evidence="3">Unannotated protein</fullName>
    </submittedName>
</protein>
<dbReference type="Pfam" id="PF13458">
    <property type="entry name" value="Peripla_BP_6"/>
    <property type="match status" value="1"/>
</dbReference>
<organism evidence="3">
    <name type="scientific">freshwater metagenome</name>
    <dbReference type="NCBI Taxonomy" id="449393"/>
    <lineage>
        <taxon>unclassified sequences</taxon>
        <taxon>metagenomes</taxon>
        <taxon>ecological metagenomes</taxon>
    </lineage>
</organism>
<feature type="domain" description="Leucine-binding protein" evidence="2">
    <location>
        <begin position="48"/>
        <end position="385"/>
    </location>
</feature>
<dbReference type="PANTHER" id="PTHR47151">
    <property type="entry name" value="LEU/ILE/VAL-BINDING ABC TRANSPORTER SUBUNIT"/>
    <property type="match status" value="1"/>
</dbReference>
<name>A0A6J7CVB5_9ZZZZ</name>
<dbReference type="InterPro" id="IPR028081">
    <property type="entry name" value="Leu-bd"/>
</dbReference>
<dbReference type="PANTHER" id="PTHR47151:SF2">
    <property type="entry name" value="AMINO ACID BINDING PROTEIN"/>
    <property type="match status" value="1"/>
</dbReference>
<evidence type="ECO:0000313" key="3">
    <source>
        <dbReference type="EMBL" id="CAB4862487.1"/>
    </source>
</evidence>
<dbReference type="InterPro" id="IPR028082">
    <property type="entry name" value="Peripla_BP_I"/>
</dbReference>
<accession>A0A6J7CVB5</accession>
<dbReference type="SUPFAM" id="SSF53822">
    <property type="entry name" value="Periplasmic binding protein-like I"/>
    <property type="match status" value="1"/>
</dbReference>
<dbReference type="AlphaFoldDB" id="A0A6J7CVB5"/>
<evidence type="ECO:0000256" key="1">
    <source>
        <dbReference type="ARBA" id="ARBA00022729"/>
    </source>
</evidence>
<dbReference type="Gene3D" id="3.40.50.2300">
    <property type="match status" value="2"/>
</dbReference>
<keyword evidence="1" id="KW-0732">Signal</keyword>
<sequence length="417" mass="43400">MEATIKKKVFAQSFTFATLACLLVACGPVASPGRLAEPSPTSTKVQLAVGVLAPLTGDNATQGVGLLQSISDQLALRSGELGQAGIELTVIPLDDRGESSVGQQQATRLPDDPRVVGVIGSVSSLVNESVQPIMNNAGIAMVAVGGGDTQLTQRGTPAKRAFATYFRFNASDTARARACAIWTVSKKFTRVLVVDDGLEKNRAMSAAYSGALTGRAKPVLTVSSLTSNQLLDPPPALIRQILKPKPQLIVIFGPDKAIPVLHKDLRKSKATFLTPAPLVLQKAVETKQDWAGINVATIGAHTKALPLPALPVNATSTPSSSAASIDPGLYAAAGVDALNLIIDALVKQRVFHSATSTAKQRRAAIVSAISTAKTAGLTGAIAFDQFGQVVSAPVGFETYSLQGVWVDQPTVVVSNKP</sequence>
<evidence type="ECO:0000259" key="2">
    <source>
        <dbReference type="Pfam" id="PF13458"/>
    </source>
</evidence>